<keyword evidence="2" id="KW-0520">NAD</keyword>
<accession>A0A8H5M017</accession>
<reference evidence="5 6" key="1">
    <citation type="journal article" date="2020" name="ISME J.">
        <title>Uncovering the hidden diversity of litter-decomposition mechanisms in mushroom-forming fungi.</title>
        <authorList>
            <person name="Floudas D."/>
            <person name="Bentzer J."/>
            <person name="Ahren D."/>
            <person name="Johansson T."/>
            <person name="Persson P."/>
            <person name="Tunlid A."/>
        </authorList>
    </citation>
    <scope>NUCLEOTIDE SEQUENCE [LARGE SCALE GENOMIC DNA]</scope>
    <source>
        <strain evidence="5 6">CBS 661.87</strain>
    </source>
</reference>
<dbReference type="Gene3D" id="3.20.20.70">
    <property type="entry name" value="Aldolase class I"/>
    <property type="match status" value="1"/>
</dbReference>
<feature type="compositionally biased region" description="Low complexity" evidence="3">
    <location>
        <begin position="9"/>
        <end position="19"/>
    </location>
</feature>
<evidence type="ECO:0000313" key="6">
    <source>
        <dbReference type="Proteomes" id="UP000565441"/>
    </source>
</evidence>
<dbReference type="EMBL" id="JAACJP010000032">
    <property type="protein sequence ID" value="KAF5375681.1"/>
    <property type="molecule type" value="Genomic_DNA"/>
</dbReference>
<dbReference type="GO" id="GO:0017150">
    <property type="term" value="F:tRNA dihydrouridine synthase activity"/>
    <property type="evidence" value="ECO:0007669"/>
    <property type="project" value="TreeGrafter"/>
</dbReference>
<dbReference type="PANTHER" id="PTHR11082:SF5">
    <property type="entry name" value="TRNA-DIHYDROURIDINE(16_17) SYNTHASE [NAD(P)(+)]-LIKE"/>
    <property type="match status" value="1"/>
</dbReference>
<gene>
    <name evidence="5" type="ORF">D9615_009414</name>
</gene>
<evidence type="ECO:0000313" key="5">
    <source>
        <dbReference type="EMBL" id="KAF5375681.1"/>
    </source>
</evidence>
<evidence type="ECO:0000256" key="1">
    <source>
        <dbReference type="ARBA" id="ARBA00022857"/>
    </source>
</evidence>
<keyword evidence="6" id="KW-1185">Reference proteome</keyword>
<keyword evidence="1" id="KW-0521">NADP</keyword>
<dbReference type="InterPro" id="IPR035587">
    <property type="entry name" value="DUS-like_FMN-bd"/>
</dbReference>
<evidence type="ECO:0000259" key="4">
    <source>
        <dbReference type="Pfam" id="PF01207"/>
    </source>
</evidence>
<evidence type="ECO:0000256" key="2">
    <source>
        <dbReference type="ARBA" id="ARBA00023027"/>
    </source>
</evidence>
<dbReference type="InterPro" id="IPR013785">
    <property type="entry name" value="Aldolase_TIM"/>
</dbReference>
<proteinExistence type="predicted"/>
<dbReference type="OrthoDB" id="272303at2759"/>
<dbReference type="SUPFAM" id="SSF51395">
    <property type="entry name" value="FMN-linked oxidoreductases"/>
    <property type="match status" value="1"/>
</dbReference>
<feature type="region of interest" description="Disordered" evidence="3">
    <location>
        <begin position="1"/>
        <end position="26"/>
    </location>
</feature>
<organism evidence="5 6">
    <name type="scientific">Tricholomella constricta</name>
    <dbReference type="NCBI Taxonomy" id="117010"/>
    <lineage>
        <taxon>Eukaryota</taxon>
        <taxon>Fungi</taxon>
        <taxon>Dikarya</taxon>
        <taxon>Basidiomycota</taxon>
        <taxon>Agaricomycotina</taxon>
        <taxon>Agaricomycetes</taxon>
        <taxon>Agaricomycetidae</taxon>
        <taxon>Agaricales</taxon>
        <taxon>Tricholomatineae</taxon>
        <taxon>Lyophyllaceae</taxon>
        <taxon>Tricholomella</taxon>
    </lineage>
</organism>
<evidence type="ECO:0000256" key="3">
    <source>
        <dbReference type="SAM" id="MobiDB-lite"/>
    </source>
</evidence>
<protein>
    <recommendedName>
        <fullName evidence="4">DUS-like FMN-binding domain-containing protein</fullName>
    </recommendedName>
</protein>
<dbReference type="AlphaFoldDB" id="A0A8H5M017"/>
<sequence length="233" mass="24882">MPRCSQAPNTNTTASNTSTLPQQKKAPSPSLSVLFRFRPAPHSPVLCQLAPERLLPAAKLVEAHCDAINVNLGWPQEIARHVNALNKVLSVPVTAKFHIFPEGKLAYAQMHERVGARIHTYHEQGGKKSGLASYANISAVKAAVRIPFVNCNIPFSSDIARCLAETGTDAVMPTEGVLDDAALFHGLPSSSPPFFSFSGHPSSHTALDAYRTPTHPPCARAAHALGSSRAPEA</sequence>
<dbReference type="PANTHER" id="PTHR11082">
    <property type="entry name" value="TRNA-DIHYDROURIDINE SYNTHASE"/>
    <property type="match status" value="1"/>
</dbReference>
<name>A0A8H5M017_9AGAR</name>
<dbReference type="Pfam" id="PF01207">
    <property type="entry name" value="Dus"/>
    <property type="match status" value="1"/>
</dbReference>
<dbReference type="Proteomes" id="UP000565441">
    <property type="component" value="Unassembled WGS sequence"/>
</dbReference>
<comment type="caution">
    <text evidence="5">The sequence shown here is derived from an EMBL/GenBank/DDBJ whole genome shotgun (WGS) entry which is preliminary data.</text>
</comment>
<feature type="domain" description="DUS-like FMN-binding" evidence="4">
    <location>
        <begin position="75"/>
        <end position="185"/>
    </location>
</feature>